<evidence type="ECO:0000256" key="7">
    <source>
        <dbReference type="ARBA" id="ARBA00022777"/>
    </source>
</evidence>
<comment type="pathway">
    <text evidence="1">Cofactor biosynthesis; tetrahydrofolate biosynthesis; 2-amino-4-hydroxy-6-hydroxymethyl-7,8-dihydropteridine diphosphate from 7,8-dihydroneopterin triphosphate: step 4/4.</text>
</comment>
<feature type="domain" description="7,8-dihydro-6-hydroxymethylpterin-pyrophosphokinase" evidence="13">
    <location>
        <begin position="110"/>
        <end position="121"/>
    </location>
</feature>
<gene>
    <name evidence="14" type="primary">folK</name>
    <name evidence="14" type="ORF">DBV39_17800</name>
</gene>
<evidence type="ECO:0000256" key="5">
    <source>
        <dbReference type="ARBA" id="ARBA00022679"/>
    </source>
</evidence>
<comment type="similarity">
    <text evidence="2">Belongs to the HPPK family.</text>
</comment>
<evidence type="ECO:0000256" key="3">
    <source>
        <dbReference type="ARBA" id="ARBA00013253"/>
    </source>
</evidence>
<sequence>MTRTLMTNRDESLSQHPGSLALAILGLGANLGDNPALTLHNAVEAIHQATGVEKIRPASLYSSAPVDAPGPHYTNTAVVLQTALSPLLLLDKMQAIEHDFGRQRNLATVRNAPRTLDIDLLWYDGVEIETPRLTLPHPRMHLRAFVLMPLQELLGADFVIRGAPVSRWLKACKEQMCLRLDSNA</sequence>
<dbReference type="GO" id="GO:0046654">
    <property type="term" value="P:tetrahydrofolate biosynthetic process"/>
    <property type="evidence" value="ECO:0007669"/>
    <property type="project" value="UniProtKB-UniPathway"/>
</dbReference>
<dbReference type="EC" id="2.7.6.3" evidence="3"/>
<evidence type="ECO:0000256" key="9">
    <source>
        <dbReference type="ARBA" id="ARBA00022909"/>
    </source>
</evidence>
<evidence type="ECO:0000256" key="4">
    <source>
        <dbReference type="ARBA" id="ARBA00016218"/>
    </source>
</evidence>
<evidence type="ECO:0000256" key="2">
    <source>
        <dbReference type="ARBA" id="ARBA00005810"/>
    </source>
</evidence>
<name>A0A2R4XND4_9BURK</name>
<organism evidence="14 15">
    <name type="scientific">Orrella marina</name>
    <dbReference type="NCBI Taxonomy" id="2163011"/>
    <lineage>
        <taxon>Bacteria</taxon>
        <taxon>Pseudomonadati</taxon>
        <taxon>Pseudomonadota</taxon>
        <taxon>Betaproteobacteria</taxon>
        <taxon>Burkholderiales</taxon>
        <taxon>Alcaligenaceae</taxon>
        <taxon>Orrella</taxon>
    </lineage>
</organism>
<dbReference type="RefSeq" id="WP_108622717.1">
    <property type="nucleotide sequence ID" value="NZ_CP028901.1"/>
</dbReference>
<dbReference type="UniPathway" id="UPA00077">
    <property type="reaction ID" value="UER00155"/>
</dbReference>
<dbReference type="Pfam" id="PF01288">
    <property type="entry name" value="HPPK"/>
    <property type="match status" value="1"/>
</dbReference>
<keyword evidence="15" id="KW-1185">Reference proteome</keyword>
<evidence type="ECO:0000313" key="15">
    <source>
        <dbReference type="Proteomes" id="UP000244571"/>
    </source>
</evidence>
<dbReference type="AlphaFoldDB" id="A0A2R4XND4"/>
<accession>A0A2R4XND4</accession>
<dbReference type="PROSITE" id="PS00794">
    <property type="entry name" value="HPPK"/>
    <property type="match status" value="1"/>
</dbReference>
<keyword evidence="9" id="KW-0289">Folate biosynthesis</keyword>
<evidence type="ECO:0000256" key="1">
    <source>
        <dbReference type="ARBA" id="ARBA00005051"/>
    </source>
</evidence>
<dbReference type="OrthoDB" id="9808041at2"/>
<dbReference type="GO" id="GO:0005524">
    <property type="term" value="F:ATP binding"/>
    <property type="evidence" value="ECO:0007669"/>
    <property type="project" value="UniProtKB-KW"/>
</dbReference>
<proteinExistence type="inferred from homology"/>
<dbReference type="PANTHER" id="PTHR43071:SF1">
    <property type="entry name" value="2-AMINO-4-HYDROXY-6-HYDROXYMETHYLDIHYDROPTERIDINE PYROPHOSPHOKINASE"/>
    <property type="match status" value="1"/>
</dbReference>
<keyword evidence="8" id="KW-0067">ATP-binding</keyword>
<keyword evidence="7 14" id="KW-0418">Kinase</keyword>
<reference evidence="14 15" key="1">
    <citation type="submission" date="2018-04" db="EMBL/GenBank/DDBJ databases">
        <title>Bordetella sp. HZ20 isolated from seawater.</title>
        <authorList>
            <person name="Sun C."/>
        </authorList>
    </citation>
    <scope>NUCLEOTIDE SEQUENCE [LARGE SCALE GENOMIC DNA]</scope>
    <source>
        <strain evidence="14 15">HZ20</strain>
    </source>
</reference>
<comment type="function">
    <text evidence="10">Catalyzes the transfer of pyrophosphate from adenosine triphosphate (ATP) to 6-hydroxymethyl-7,8-dihydropterin, an enzymatic step in folate biosynthesis pathway.</text>
</comment>
<dbReference type="CDD" id="cd00483">
    <property type="entry name" value="HPPK"/>
    <property type="match status" value="1"/>
</dbReference>
<evidence type="ECO:0000313" key="14">
    <source>
        <dbReference type="EMBL" id="AWB35284.1"/>
    </source>
</evidence>
<dbReference type="Gene3D" id="3.30.70.560">
    <property type="entry name" value="7,8-Dihydro-6-hydroxymethylpterin-pyrophosphokinase HPPK"/>
    <property type="match status" value="1"/>
</dbReference>
<keyword evidence="5" id="KW-0808">Transferase</keyword>
<evidence type="ECO:0000256" key="10">
    <source>
        <dbReference type="ARBA" id="ARBA00029409"/>
    </source>
</evidence>
<evidence type="ECO:0000256" key="12">
    <source>
        <dbReference type="ARBA" id="ARBA00033413"/>
    </source>
</evidence>
<dbReference type="InterPro" id="IPR000550">
    <property type="entry name" value="Hppk"/>
</dbReference>
<dbReference type="SUPFAM" id="SSF55083">
    <property type="entry name" value="6-hydroxymethyl-7,8-dihydropterin pyrophosphokinase, HPPK"/>
    <property type="match status" value="1"/>
</dbReference>
<keyword evidence="6" id="KW-0547">Nucleotide-binding</keyword>
<dbReference type="Proteomes" id="UP000244571">
    <property type="component" value="Chromosome"/>
</dbReference>
<dbReference type="NCBIfam" id="TIGR01498">
    <property type="entry name" value="folK"/>
    <property type="match status" value="1"/>
</dbReference>
<dbReference type="GO" id="GO:0003848">
    <property type="term" value="F:2-amino-4-hydroxy-6-hydroxymethyldihydropteridine diphosphokinase activity"/>
    <property type="evidence" value="ECO:0007669"/>
    <property type="project" value="UniProtKB-EC"/>
</dbReference>
<evidence type="ECO:0000256" key="11">
    <source>
        <dbReference type="ARBA" id="ARBA00029766"/>
    </source>
</evidence>
<evidence type="ECO:0000259" key="13">
    <source>
        <dbReference type="PROSITE" id="PS00794"/>
    </source>
</evidence>
<dbReference type="EMBL" id="CP028901">
    <property type="protein sequence ID" value="AWB35284.1"/>
    <property type="molecule type" value="Genomic_DNA"/>
</dbReference>
<evidence type="ECO:0000256" key="8">
    <source>
        <dbReference type="ARBA" id="ARBA00022840"/>
    </source>
</evidence>
<protein>
    <recommendedName>
        <fullName evidence="4">2-amino-4-hydroxy-6-hydroxymethyldihydropteridine pyrophosphokinase</fullName>
        <ecNumber evidence="3">2.7.6.3</ecNumber>
    </recommendedName>
    <alternativeName>
        <fullName evidence="11">6-hydroxymethyl-7,8-dihydropterin pyrophosphokinase</fullName>
    </alternativeName>
    <alternativeName>
        <fullName evidence="12">7,8-dihydro-6-hydroxymethylpterin-pyrophosphokinase</fullName>
    </alternativeName>
</protein>
<dbReference type="GO" id="GO:0016301">
    <property type="term" value="F:kinase activity"/>
    <property type="evidence" value="ECO:0007669"/>
    <property type="project" value="UniProtKB-KW"/>
</dbReference>
<dbReference type="InterPro" id="IPR035907">
    <property type="entry name" value="Hppk_sf"/>
</dbReference>
<evidence type="ECO:0000256" key="6">
    <source>
        <dbReference type="ARBA" id="ARBA00022741"/>
    </source>
</evidence>
<dbReference type="GO" id="GO:0046656">
    <property type="term" value="P:folic acid biosynthetic process"/>
    <property type="evidence" value="ECO:0007669"/>
    <property type="project" value="UniProtKB-KW"/>
</dbReference>
<dbReference type="PANTHER" id="PTHR43071">
    <property type="entry name" value="2-AMINO-4-HYDROXY-6-HYDROXYMETHYLDIHYDROPTERIDINE PYROPHOSPHOKINASE"/>
    <property type="match status" value="1"/>
</dbReference>
<dbReference type="KEGG" id="boz:DBV39_17800"/>